<dbReference type="Gene3D" id="3.30.470.20">
    <property type="entry name" value="ATP-grasp fold, B domain"/>
    <property type="match status" value="1"/>
</dbReference>
<evidence type="ECO:0000313" key="2">
    <source>
        <dbReference type="Proteomes" id="UP001595629"/>
    </source>
</evidence>
<comment type="caution">
    <text evidence="1">The sequence shown here is derived from an EMBL/GenBank/DDBJ whole genome shotgun (WGS) entry which is preliminary data.</text>
</comment>
<evidence type="ECO:0000313" key="1">
    <source>
        <dbReference type="EMBL" id="MFC3613071.1"/>
    </source>
</evidence>
<dbReference type="InterPro" id="IPR029465">
    <property type="entry name" value="ATPgrasp_TupA"/>
</dbReference>
<sequence length="293" mass="33534">MTEMNDVVSYNRLLGLRRWYWEQSSPRKKNSELAPEILAEMTLLREINNKERGYAYARRHGVPVVRHATFERLEDVFEEPLPQRCVIKPLAGHSSSGVYLLETQPDGSLYCHMHNRPFATSQNLIEHYRAAQRNLGPGHIVGQKVLLEEYVKDSLGYDVPLDYKVYAFKTGVAIVMQRYAPMHLHKSKWAFAFYDAGGERLGNIRLGVNKDPALELGKPDNFDEIIRVSEEFMAVTDVSFVRLDMYSSTRGVLFGEATPVPNNGKERYTPEYARVMGEMWTASLKQLGIPYVV</sequence>
<dbReference type="SUPFAM" id="SSF56059">
    <property type="entry name" value="Glutathione synthetase ATP-binding domain-like"/>
    <property type="match status" value="1"/>
</dbReference>
<dbReference type="RefSeq" id="WP_386734250.1">
    <property type="nucleotide sequence ID" value="NZ_JBHRXI010000004.1"/>
</dbReference>
<proteinExistence type="predicted"/>
<reference evidence="2" key="1">
    <citation type="journal article" date="2019" name="Int. J. Syst. Evol. Microbiol.">
        <title>The Global Catalogue of Microorganisms (GCM) 10K type strain sequencing project: providing services to taxonomists for standard genome sequencing and annotation.</title>
        <authorList>
            <consortium name="The Broad Institute Genomics Platform"/>
            <consortium name="The Broad Institute Genome Sequencing Center for Infectious Disease"/>
            <person name="Wu L."/>
            <person name="Ma J."/>
        </authorList>
    </citation>
    <scope>NUCLEOTIDE SEQUENCE [LARGE SCALE GENOMIC DNA]</scope>
    <source>
        <strain evidence="2">KCTC 42911</strain>
    </source>
</reference>
<dbReference type="EMBL" id="JBHRXI010000004">
    <property type="protein sequence ID" value="MFC3613071.1"/>
    <property type="molecule type" value="Genomic_DNA"/>
</dbReference>
<organism evidence="1 2">
    <name type="scientific">Lutimaribacter marinistellae</name>
    <dbReference type="NCBI Taxonomy" id="1820329"/>
    <lineage>
        <taxon>Bacteria</taxon>
        <taxon>Pseudomonadati</taxon>
        <taxon>Pseudomonadota</taxon>
        <taxon>Alphaproteobacteria</taxon>
        <taxon>Rhodobacterales</taxon>
        <taxon>Roseobacteraceae</taxon>
        <taxon>Lutimaribacter</taxon>
    </lineage>
</organism>
<dbReference type="Pfam" id="PF14305">
    <property type="entry name" value="ATPgrasp_TupA"/>
    <property type="match status" value="1"/>
</dbReference>
<keyword evidence="2" id="KW-1185">Reference proteome</keyword>
<accession>A0ABV7TCT4</accession>
<gene>
    <name evidence="1" type="ORF">ACFORG_04800</name>
</gene>
<name>A0ABV7TCT4_9RHOB</name>
<protein>
    <submittedName>
        <fullName evidence="1">ATP-grasp fold amidoligase family protein</fullName>
    </submittedName>
</protein>
<dbReference type="Proteomes" id="UP001595629">
    <property type="component" value="Unassembled WGS sequence"/>
</dbReference>